<dbReference type="PANTHER" id="PTHR30250:SF24">
    <property type="entry name" value="STAGE V SPORULATION PROTEIN B"/>
    <property type="match status" value="1"/>
</dbReference>
<evidence type="ECO:0000256" key="1">
    <source>
        <dbReference type="ARBA" id="ARBA00004651"/>
    </source>
</evidence>
<proteinExistence type="predicted"/>
<reference evidence="7 8" key="1">
    <citation type="submission" date="2007-03" db="EMBL/GenBank/DDBJ databases">
        <authorList>
            <person name="Fulton L."/>
            <person name="Clifton S."/>
            <person name="Fulton B."/>
            <person name="Xu J."/>
            <person name="Minx P."/>
            <person name="Pepin K.H."/>
            <person name="Johnson M."/>
            <person name="Thiruvilangam P."/>
            <person name="Bhonagiri V."/>
            <person name="Nash W.E."/>
            <person name="Mardis E.R."/>
            <person name="Wilson R.K."/>
        </authorList>
    </citation>
    <scope>NUCLEOTIDE SEQUENCE [LARGE SCALE GENOMIC DNA]</scope>
    <source>
        <strain evidence="7 8">ATCC 27756</strain>
    </source>
</reference>
<feature type="transmembrane region" description="Helical" evidence="6">
    <location>
        <begin position="26"/>
        <end position="50"/>
    </location>
</feature>
<dbReference type="InterPro" id="IPR002797">
    <property type="entry name" value="Polysacc_synth"/>
</dbReference>
<feature type="transmembrane region" description="Helical" evidence="6">
    <location>
        <begin position="412"/>
        <end position="437"/>
    </location>
</feature>
<dbReference type="InterPro" id="IPR024923">
    <property type="entry name" value="PG_synth_SpoVB"/>
</dbReference>
<dbReference type="Pfam" id="PF01943">
    <property type="entry name" value="Polysacc_synt"/>
    <property type="match status" value="1"/>
</dbReference>
<evidence type="ECO:0000313" key="7">
    <source>
        <dbReference type="EMBL" id="EDK24921.1"/>
    </source>
</evidence>
<dbReference type="AlphaFoldDB" id="A5KKH0"/>
<feature type="transmembrane region" description="Helical" evidence="6">
    <location>
        <begin position="157"/>
        <end position="180"/>
    </location>
</feature>
<evidence type="ECO:0000256" key="2">
    <source>
        <dbReference type="ARBA" id="ARBA00022475"/>
    </source>
</evidence>
<dbReference type="EMBL" id="AAVP02000002">
    <property type="protein sequence ID" value="EDK24921.1"/>
    <property type="molecule type" value="Genomic_DNA"/>
</dbReference>
<dbReference type="PaxDb" id="411460-RUMTOR_00723"/>
<name>A5KKH0_9FIRM</name>
<dbReference type="GO" id="GO:0005886">
    <property type="term" value="C:plasma membrane"/>
    <property type="evidence" value="ECO:0007669"/>
    <property type="project" value="UniProtKB-SubCell"/>
</dbReference>
<keyword evidence="2" id="KW-1003">Cell membrane</keyword>
<feature type="transmembrane region" description="Helical" evidence="6">
    <location>
        <begin position="443"/>
        <end position="466"/>
    </location>
</feature>
<sequence length="475" mass="51454">MSVVTNRGDFMLFRSDKFRSFSSRNLFRGAAVLTAAGLITRIMGFFFRIFLSHAFGEENVGLYQLIFPVYALCLSVSTFGIQTAVSHMVAEKMSSVVTYSAASSSSPHIERQKEAGNILAVSLGFTLFLSLIELYFLQKNAFYIATTFLGDARCENLLLIVSYALPFAAIHSCICGYSLGLQQTKIPALSQLIEQSARILFVVLLFLFVKKTGEIPSVKLAAAGIAAGETAAALFSIQMLNRQKQLCYAASISSISKTFRKLSALSVPLTANRTAVTLLQSIEAASIPTFLKIYGMTSSEALRLYGVLTGMALPCILFPSALTTSIGTVLMPAVSAAQASDDNRRIIRLLKQSVGSCFILGLGCCLFFLIFGNFLGRVLFHSSAAGSFILTLSWICPFLYTNTALTSIINGLGKTFCTLLVNTAGLLVRIAGVFFAIPKFGIYGYLIGLLTSQFLVFGIAVIILFFHLRKGAKDL</sequence>
<evidence type="ECO:0000256" key="3">
    <source>
        <dbReference type="ARBA" id="ARBA00022692"/>
    </source>
</evidence>
<gene>
    <name evidence="7" type="ORF">RUMTOR_00723</name>
</gene>
<protein>
    <submittedName>
        <fullName evidence="7">Putative stage V sporulation protein B</fullName>
    </submittedName>
</protein>
<comment type="caution">
    <text evidence="7">The sequence shown here is derived from an EMBL/GenBank/DDBJ whole genome shotgun (WGS) entry which is preliminary data.</text>
</comment>
<evidence type="ECO:0000313" key="8">
    <source>
        <dbReference type="Proteomes" id="UP000003577"/>
    </source>
</evidence>
<dbReference type="PIRSF" id="PIRSF038958">
    <property type="entry name" value="PG_synth_SpoVB"/>
    <property type="match status" value="1"/>
</dbReference>
<organism evidence="7 8">
    <name type="scientific">[Ruminococcus] torques ATCC 27756</name>
    <dbReference type="NCBI Taxonomy" id="411460"/>
    <lineage>
        <taxon>Bacteria</taxon>
        <taxon>Bacillati</taxon>
        <taxon>Bacillota</taxon>
        <taxon>Clostridia</taxon>
        <taxon>Lachnospirales</taxon>
        <taxon>Lachnospiraceae</taxon>
        <taxon>Mediterraneibacter</taxon>
    </lineage>
</organism>
<evidence type="ECO:0000256" key="4">
    <source>
        <dbReference type="ARBA" id="ARBA00022989"/>
    </source>
</evidence>
<feature type="transmembrane region" description="Helical" evidence="6">
    <location>
        <begin position="354"/>
        <end position="372"/>
    </location>
</feature>
<evidence type="ECO:0000256" key="6">
    <source>
        <dbReference type="SAM" id="Phobius"/>
    </source>
</evidence>
<feature type="transmembrane region" description="Helical" evidence="6">
    <location>
        <begin position="118"/>
        <end position="137"/>
    </location>
</feature>
<keyword evidence="3 6" id="KW-0812">Transmembrane</keyword>
<reference evidence="7 8" key="2">
    <citation type="submission" date="2007-04" db="EMBL/GenBank/DDBJ databases">
        <title>Draft genome sequence of Ruminococcus torques (ATCC 27756).</title>
        <authorList>
            <person name="Sudarsanam P."/>
            <person name="Ley R."/>
            <person name="Guruge J."/>
            <person name="Turnbaugh P.J."/>
            <person name="Mahowald M."/>
            <person name="Liep D."/>
            <person name="Gordon J."/>
        </authorList>
    </citation>
    <scope>NUCLEOTIDE SEQUENCE [LARGE SCALE GENOMIC DNA]</scope>
    <source>
        <strain evidence="7 8">ATCC 27756</strain>
    </source>
</reference>
<keyword evidence="4 6" id="KW-1133">Transmembrane helix</keyword>
<dbReference type="HOGENOM" id="CLU_022017_2_2_9"/>
<evidence type="ECO:0000256" key="5">
    <source>
        <dbReference type="ARBA" id="ARBA00023136"/>
    </source>
</evidence>
<dbReference type="PANTHER" id="PTHR30250">
    <property type="entry name" value="PST FAMILY PREDICTED COLANIC ACID TRANSPORTER"/>
    <property type="match status" value="1"/>
</dbReference>
<dbReference type="InterPro" id="IPR050833">
    <property type="entry name" value="Poly_Biosynth_Transport"/>
</dbReference>
<comment type="subcellular location">
    <subcellularLocation>
        <location evidence="1">Cell membrane</location>
        <topology evidence="1">Multi-pass membrane protein</topology>
    </subcellularLocation>
</comment>
<dbReference type="CDD" id="cd13124">
    <property type="entry name" value="MATE_SpoVB_like"/>
    <property type="match status" value="1"/>
</dbReference>
<feature type="transmembrane region" description="Helical" evidence="6">
    <location>
        <begin position="62"/>
        <end position="85"/>
    </location>
</feature>
<keyword evidence="5 6" id="KW-0472">Membrane</keyword>
<dbReference type="Proteomes" id="UP000003577">
    <property type="component" value="Unassembled WGS sequence"/>
</dbReference>
<accession>A5KKH0</accession>